<feature type="non-terminal residue" evidence="1">
    <location>
        <position position="1"/>
    </location>
</feature>
<organism evidence="1 2">
    <name type="scientific">Ameiurus melas</name>
    <name type="common">Black bullhead</name>
    <name type="synonym">Silurus melas</name>
    <dbReference type="NCBI Taxonomy" id="219545"/>
    <lineage>
        <taxon>Eukaryota</taxon>
        <taxon>Metazoa</taxon>
        <taxon>Chordata</taxon>
        <taxon>Craniata</taxon>
        <taxon>Vertebrata</taxon>
        <taxon>Euteleostomi</taxon>
        <taxon>Actinopterygii</taxon>
        <taxon>Neopterygii</taxon>
        <taxon>Teleostei</taxon>
        <taxon>Ostariophysi</taxon>
        <taxon>Siluriformes</taxon>
        <taxon>Ictaluridae</taxon>
        <taxon>Ameiurus</taxon>
    </lineage>
</organism>
<dbReference type="AlphaFoldDB" id="A0A7J6AQF1"/>
<evidence type="ECO:0000313" key="2">
    <source>
        <dbReference type="Proteomes" id="UP000593565"/>
    </source>
</evidence>
<sequence>FAVPRSRAFLVPISGSHFRSALVPGSKQDSTTGSPCSSHFQQKICLTLNCP</sequence>
<gene>
    <name evidence="1" type="ORF">AMELA_G00112570</name>
</gene>
<reference evidence="1 2" key="1">
    <citation type="submission" date="2020-02" db="EMBL/GenBank/DDBJ databases">
        <title>A chromosome-scale genome assembly of the black bullhead catfish (Ameiurus melas).</title>
        <authorList>
            <person name="Wen M."/>
            <person name="Zham M."/>
            <person name="Cabau C."/>
            <person name="Klopp C."/>
            <person name="Donnadieu C."/>
            <person name="Roques C."/>
            <person name="Bouchez O."/>
            <person name="Lampietro C."/>
            <person name="Jouanno E."/>
            <person name="Herpin A."/>
            <person name="Louis A."/>
            <person name="Berthelot C."/>
            <person name="Parey E."/>
            <person name="Roest-Crollius H."/>
            <person name="Braasch I."/>
            <person name="Postlethwait J."/>
            <person name="Robinson-Rechavi M."/>
            <person name="Echchiki A."/>
            <person name="Begum T."/>
            <person name="Montfort J."/>
            <person name="Schartl M."/>
            <person name="Bobe J."/>
            <person name="Guiguen Y."/>
        </authorList>
    </citation>
    <scope>NUCLEOTIDE SEQUENCE [LARGE SCALE GENOMIC DNA]</scope>
    <source>
        <strain evidence="1">M_S1</strain>
        <tissue evidence="1">Blood</tissue>
    </source>
</reference>
<protein>
    <submittedName>
        <fullName evidence="1">Uncharacterized protein</fullName>
    </submittedName>
</protein>
<keyword evidence="2" id="KW-1185">Reference proteome</keyword>
<evidence type="ECO:0000313" key="1">
    <source>
        <dbReference type="EMBL" id="KAF4085000.1"/>
    </source>
</evidence>
<name>A0A7J6AQF1_AMEME</name>
<comment type="caution">
    <text evidence="1">The sequence shown here is derived from an EMBL/GenBank/DDBJ whole genome shotgun (WGS) entry which is preliminary data.</text>
</comment>
<dbReference type="EMBL" id="JAAGNN010000009">
    <property type="protein sequence ID" value="KAF4085000.1"/>
    <property type="molecule type" value="Genomic_DNA"/>
</dbReference>
<accession>A0A7J6AQF1</accession>
<proteinExistence type="predicted"/>
<dbReference type="Proteomes" id="UP000593565">
    <property type="component" value="Unassembled WGS sequence"/>
</dbReference>